<dbReference type="PANTHER" id="PTHR30468:SF1">
    <property type="entry name" value="ALPHA-KETOGLUTARATE-DEPENDENT SULFONATE DIOXYGENASE"/>
    <property type="match status" value="1"/>
</dbReference>
<evidence type="ECO:0000256" key="1">
    <source>
        <dbReference type="ARBA" id="ARBA00001954"/>
    </source>
</evidence>
<dbReference type="GO" id="GO:0046872">
    <property type="term" value="F:metal ion binding"/>
    <property type="evidence" value="ECO:0007669"/>
    <property type="project" value="UniProtKB-KW"/>
</dbReference>
<keyword evidence="9" id="KW-1185">Reference proteome</keyword>
<dbReference type="Gene3D" id="3.60.130.10">
    <property type="entry name" value="Clavaminate synthase-like"/>
    <property type="match status" value="1"/>
</dbReference>
<keyword evidence="6" id="KW-0408">Iron</keyword>
<dbReference type="PANTHER" id="PTHR30468">
    <property type="entry name" value="ALPHA-KETOGLUTARATE-DEPENDENT SULFONATE DIOXYGENASE"/>
    <property type="match status" value="1"/>
</dbReference>
<dbReference type="Proteomes" id="UP000095085">
    <property type="component" value="Unassembled WGS sequence"/>
</dbReference>
<evidence type="ECO:0000256" key="5">
    <source>
        <dbReference type="ARBA" id="ARBA00023002"/>
    </source>
</evidence>
<dbReference type="EMBL" id="KV454538">
    <property type="protein sequence ID" value="ODV70489.1"/>
    <property type="molecule type" value="Genomic_DNA"/>
</dbReference>
<dbReference type="InterPro" id="IPR051323">
    <property type="entry name" value="AtsK-like"/>
</dbReference>
<dbReference type="GO" id="GO:0044273">
    <property type="term" value="P:sulfur compound catabolic process"/>
    <property type="evidence" value="ECO:0007669"/>
    <property type="project" value="TreeGrafter"/>
</dbReference>
<evidence type="ECO:0000256" key="2">
    <source>
        <dbReference type="ARBA" id="ARBA00005896"/>
    </source>
</evidence>
<keyword evidence="5" id="KW-0560">Oxidoreductase</keyword>
<dbReference type="InterPro" id="IPR042098">
    <property type="entry name" value="TauD-like_sf"/>
</dbReference>
<dbReference type="GO" id="GO:0005737">
    <property type="term" value="C:cytoplasm"/>
    <property type="evidence" value="ECO:0007669"/>
    <property type="project" value="TreeGrafter"/>
</dbReference>
<evidence type="ECO:0000313" key="8">
    <source>
        <dbReference type="EMBL" id="ODV70489.1"/>
    </source>
</evidence>
<accession>A0A1E4RT96</accession>
<dbReference type="RefSeq" id="XP_020079556.1">
    <property type="nucleotide sequence ID" value="XM_020222112.1"/>
</dbReference>
<dbReference type="AlphaFoldDB" id="A0A1E4RT96"/>
<dbReference type="GO" id="GO:0000907">
    <property type="term" value="F:sulfonate dioxygenase activity"/>
    <property type="evidence" value="ECO:0007669"/>
    <property type="project" value="TreeGrafter"/>
</dbReference>
<comment type="cofactor">
    <cofactor evidence="1">
        <name>Fe(2+)</name>
        <dbReference type="ChEBI" id="CHEBI:29033"/>
    </cofactor>
</comment>
<evidence type="ECO:0000256" key="4">
    <source>
        <dbReference type="ARBA" id="ARBA00022964"/>
    </source>
</evidence>
<evidence type="ECO:0000256" key="3">
    <source>
        <dbReference type="ARBA" id="ARBA00022723"/>
    </source>
</evidence>
<dbReference type="GeneID" id="30996661"/>
<sequence length="355" mass="40467">MATTLYSRKEHESPNAKYPEYLPTWDTKEWYEPLEFYEHQDPGKRADPNYPNLFPEGAKFTRKNITPNLGVEIDGVQLSQLSDAGKDELSLLVAKQGLAVFRNQDWAVHGPKYITEYGRYFGPLHIHPVSGSPKGVPEIHVVYRRSSSNSPVFNNRNSYISFHLDVSYELQPPGTTFFAMLEGPESGNDTLFADMVEAYNRLSPAFKERLEGLKVLHTSRDQAISAKNRGGIQKRDPVSNIHPLVRVIPSTGEKALYVNPQFSERIIGLKEEESNYLLEFLFQHFASAHDLQARASYEPGTVVVWDNRRVTHSAIIDTSEFRHCVRVTPTFERVIDDLKDLNKPDVNGFFPKEQL</sequence>
<feature type="domain" description="TauD/TfdA-like" evidence="7">
    <location>
        <begin position="63"/>
        <end position="328"/>
    </location>
</feature>
<gene>
    <name evidence="8" type="ORF">HYPBUDRAFT_155377</name>
</gene>
<organism evidence="8 9">
    <name type="scientific">Hyphopichia burtonii NRRL Y-1933</name>
    <dbReference type="NCBI Taxonomy" id="984485"/>
    <lineage>
        <taxon>Eukaryota</taxon>
        <taxon>Fungi</taxon>
        <taxon>Dikarya</taxon>
        <taxon>Ascomycota</taxon>
        <taxon>Saccharomycotina</taxon>
        <taxon>Pichiomycetes</taxon>
        <taxon>Debaryomycetaceae</taxon>
        <taxon>Hyphopichia</taxon>
    </lineage>
</organism>
<evidence type="ECO:0000259" key="7">
    <source>
        <dbReference type="Pfam" id="PF02668"/>
    </source>
</evidence>
<keyword evidence="4" id="KW-0223">Dioxygenase</keyword>
<dbReference type="STRING" id="984485.A0A1E4RT96"/>
<evidence type="ECO:0000256" key="6">
    <source>
        <dbReference type="ARBA" id="ARBA00023004"/>
    </source>
</evidence>
<name>A0A1E4RT96_9ASCO</name>
<proteinExistence type="inferred from homology"/>
<keyword evidence="3" id="KW-0479">Metal-binding</keyword>
<dbReference type="FunFam" id="3.60.130.10:FF:000003">
    <property type="entry name" value="Alpha-ketoglutarate-dependent taurine dioxygenase"/>
    <property type="match status" value="1"/>
</dbReference>
<dbReference type="InterPro" id="IPR003819">
    <property type="entry name" value="TauD/TfdA-like"/>
</dbReference>
<reference evidence="9" key="1">
    <citation type="submission" date="2016-05" db="EMBL/GenBank/DDBJ databases">
        <title>Comparative genomics of biotechnologically important yeasts.</title>
        <authorList>
            <consortium name="DOE Joint Genome Institute"/>
            <person name="Riley R."/>
            <person name="Haridas S."/>
            <person name="Wolfe K.H."/>
            <person name="Lopes M.R."/>
            <person name="Hittinger C.T."/>
            <person name="Goker M."/>
            <person name="Salamov A."/>
            <person name="Wisecaver J."/>
            <person name="Long T.M."/>
            <person name="Aerts A.L."/>
            <person name="Barry K."/>
            <person name="Choi C."/>
            <person name="Clum A."/>
            <person name="Coughlan A.Y."/>
            <person name="Deshpande S."/>
            <person name="Douglass A.P."/>
            <person name="Hanson S.J."/>
            <person name="Klenk H.-P."/>
            <person name="Labutti K."/>
            <person name="Lapidus A."/>
            <person name="Lindquist E."/>
            <person name="Lipzen A."/>
            <person name="Meier-Kolthoff J.P."/>
            <person name="Ohm R.A."/>
            <person name="Otillar R.P."/>
            <person name="Pangilinan J."/>
            <person name="Peng Y."/>
            <person name="Rokas A."/>
            <person name="Rosa C.A."/>
            <person name="Scheuner C."/>
            <person name="Sibirny A.A."/>
            <person name="Slot J.C."/>
            <person name="Stielow J.B."/>
            <person name="Sun H."/>
            <person name="Kurtzman C.P."/>
            <person name="Blackwell M."/>
            <person name="Grigoriev I.V."/>
            <person name="Jeffries T.W."/>
        </authorList>
    </citation>
    <scope>NUCLEOTIDE SEQUENCE [LARGE SCALE GENOMIC DNA]</scope>
    <source>
        <strain evidence="9">NRRL Y-1933</strain>
    </source>
</reference>
<dbReference type="OrthoDB" id="10257314at2759"/>
<dbReference type="SUPFAM" id="SSF51197">
    <property type="entry name" value="Clavaminate synthase-like"/>
    <property type="match status" value="1"/>
</dbReference>
<protein>
    <submittedName>
        <fullName evidence="8">TauD-domain-containing protein</fullName>
    </submittedName>
</protein>
<comment type="similarity">
    <text evidence="2">Belongs to the TfdA dioxygenase family.</text>
</comment>
<evidence type="ECO:0000313" key="9">
    <source>
        <dbReference type="Proteomes" id="UP000095085"/>
    </source>
</evidence>
<dbReference type="Pfam" id="PF02668">
    <property type="entry name" value="TauD"/>
    <property type="match status" value="1"/>
</dbReference>